<dbReference type="GeneID" id="107837018"/>
<evidence type="ECO:0000256" key="6">
    <source>
        <dbReference type="ARBA" id="ARBA00023065"/>
    </source>
</evidence>
<dbReference type="GO" id="GO:0017080">
    <property type="term" value="F:sodium channel regulator activity"/>
    <property type="evidence" value="ECO:0007669"/>
    <property type="project" value="TreeGrafter"/>
</dbReference>
<feature type="compositionally biased region" description="Polar residues" evidence="9">
    <location>
        <begin position="74"/>
        <end position="84"/>
    </location>
</feature>
<evidence type="ECO:0000256" key="4">
    <source>
        <dbReference type="ARBA" id="ARBA00022692"/>
    </source>
</evidence>
<dbReference type="GeneTree" id="ENSGT00530000068431"/>
<feature type="compositionally biased region" description="Polar residues" evidence="9">
    <location>
        <begin position="93"/>
        <end position="119"/>
    </location>
</feature>
<dbReference type="RefSeq" id="XP_016530549.1">
    <property type="nucleotide sequence ID" value="XM_016675063.1"/>
</dbReference>
<proteinExistence type="inferred from homology"/>
<dbReference type="CDD" id="cd20323">
    <property type="entry name" value="FXYD_FXYD5"/>
    <property type="match status" value="1"/>
</dbReference>
<dbReference type="GO" id="GO:0016020">
    <property type="term" value="C:membrane"/>
    <property type="evidence" value="ECO:0007669"/>
    <property type="project" value="UniProtKB-SubCell"/>
</dbReference>
<dbReference type="InterPro" id="IPR000272">
    <property type="entry name" value="Ion-transport_regulator_FXYD"/>
</dbReference>
<dbReference type="CTD" id="53827"/>
<dbReference type="InterPro" id="IPR047297">
    <property type="entry name" value="FXYD_motif"/>
</dbReference>
<evidence type="ECO:0000256" key="7">
    <source>
        <dbReference type="ARBA" id="ARBA00023136"/>
    </source>
</evidence>
<evidence type="ECO:0000313" key="11">
    <source>
        <dbReference type="Ensembl" id="ENSPFOP00000004983.1"/>
    </source>
</evidence>
<dbReference type="GO" id="GO:0006811">
    <property type="term" value="P:monoatomic ion transport"/>
    <property type="evidence" value="ECO:0007669"/>
    <property type="project" value="UniProtKB-KW"/>
</dbReference>
<protein>
    <recommendedName>
        <fullName evidence="8">FXYD domain-containing ion transport regulator</fullName>
    </recommendedName>
</protein>
<keyword evidence="12" id="KW-1185">Reference proteome</keyword>
<dbReference type="PANTHER" id="PTHR14132">
    <property type="entry name" value="SODIUM/POTASSIUM-TRANSPORTING ATPASE SUBUNIT GAMMA"/>
    <property type="match status" value="1"/>
</dbReference>
<evidence type="ECO:0000256" key="2">
    <source>
        <dbReference type="ARBA" id="ARBA00005948"/>
    </source>
</evidence>
<evidence type="ECO:0000256" key="8">
    <source>
        <dbReference type="RuleBase" id="RU364131"/>
    </source>
</evidence>
<dbReference type="Gene3D" id="1.20.5.780">
    <property type="entry name" value="Single helix bin"/>
    <property type="match status" value="1"/>
</dbReference>
<dbReference type="Pfam" id="PF02038">
    <property type="entry name" value="ATP1G1_PLM_MAT8"/>
    <property type="match status" value="1"/>
</dbReference>
<keyword evidence="4 8" id="KW-0812">Transmembrane</keyword>
<dbReference type="PROSITE" id="PS01310">
    <property type="entry name" value="FXYD"/>
    <property type="match status" value="1"/>
</dbReference>
<evidence type="ECO:0000256" key="3">
    <source>
        <dbReference type="ARBA" id="ARBA00022448"/>
    </source>
</evidence>
<comment type="similarity">
    <text evidence="2 8">Belongs to the FXYD family.</text>
</comment>
<comment type="subcellular location">
    <subcellularLocation>
        <location evidence="1">Membrane</location>
        <topology evidence="1">Single-pass membrane protein</topology>
    </subcellularLocation>
</comment>
<feature type="transmembrane region" description="Helical" evidence="8">
    <location>
        <begin position="146"/>
        <end position="169"/>
    </location>
</feature>
<dbReference type="PANTHER" id="PTHR14132:SF23">
    <property type="entry name" value="FXYD DOMAIN-CONTAINING ION TRANSPORT REGULATOR"/>
    <property type="match status" value="1"/>
</dbReference>
<feature type="signal peptide" evidence="10">
    <location>
        <begin position="1"/>
        <end position="38"/>
    </location>
</feature>
<dbReference type="EMBL" id="AYCK01007815">
    <property type="status" value="NOT_ANNOTATED_CDS"/>
    <property type="molecule type" value="Genomic_DNA"/>
</dbReference>
<evidence type="ECO:0000256" key="5">
    <source>
        <dbReference type="ARBA" id="ARBA00022989"/>
    </source>
</evidence>
<dbReference type="AlphaFoldDB" id="A0A087XGT0"/>
<feature type="region of interest" description="Disordered" evidence="9">
    <location>
        <begin position="41"/>
        <end position="119"/>
    </location>
</feature>
<reference evidence="11" key="2">
    <citation type="submission" date="2025-08" db="UniProtKB">
        <authorList>
            <consortium name="Ensembl"/>
        </authorList>
    </citation>
    <scope>IDENTIFICATION</scope>
</reference>
<evidence type="ECO:0000256" key="9">
    <source>
        <dbReference type="SAM" id="MobiDB-lite"/>
    </source>
</evidence>
<feature type="compositionally biased region" description="Polar residues" evidence="9">
    <location>
        <begin position="41"/>
        <end position="50"/>
    </location>
</feature>
<accession>A0A087XGT0</accession>
<organism evidence="11 12">
    <name type="scientific">Poecilia formosa</name>
    <name type="common">Amazon molly</name>
    <name type="synonym">Limia formosa</name>
    <dbReference type="NCBI Taxonomy" id="48698"/>
    <lineage>
        <taxon>Eukaryota</taxon>
        <taxon>Metazoa</taxon>
        <taxon>Chordata</taxon>
        <taxon>Craniata</taxon>
        <taxon>Vertebrata</taxon>
        <taxon>Euteleostomi</taxon>
        <taxon>Actinopterygii</taxon>
        <taxon>Neopterygii</taxon>
        <taxon>Teleostei</taxon>
        <taxon>Neoteleostei</taxon>
        <taxon>Acanthomorphata</taxon>
        <taxon>Ovalentaria</taxon>
        <taxon>Atherinomorphae</taxon>
        <taxon>Cyprinodontiformes</taxon>
        <taxon>Poeciliidae</taxon>
        <taxon>Poeciliinae</taxon>
        <taxon>Poecilia</taxon>
    </lineage>
</organism>
<dbReference type="OMA" id="FMMLRVS"/>
<keyword evidence="5 8" id="KW-1133">Transmembrane helix</keyword>
<dbReference type="KEGG" id="pfor:107837018"/>
<reference evidence="12" key="1">
    <citation type="submission" date="2013-10" db="EMBL/GenBank/DDBJ databases">
        <authorList>
            <person name="Schartl M."/>
            <person name="Warren W."/>
        </authorList>
    </citation>
    <scope>NUCLEOTIDE SEQUENCE [LARGE SCALE GENOMIC DNA]</scope>
    <source>
        <strain evidence="12">female</strain>
    </source>
</reference>
<feature type="chain" id="PRO_5001832883" description="FXYD domain-containing ion transport regulator" evidence="10">
    <location>
        <begin position="39"/>
        <end position="187"/>
    </location>
</feature>
<reference evidence="11" key="3">
    <citation type="submission" date="2025-09" db="UniProtKB">
        <authorList>
            <consortium name="Ensembl"/>
        </authorList>
    </citation>
    <scope>IDENTIFICATION</scope>
</reference>
<keyword evidence="6 8" id="KW-0406">Ion transport</keyword>
<evidence type="ECO:0000313" key="12">
    <source>
        <dbReference type="Proteomes" id="UP000028760"/>
    </source>
</evidence>
<dbReference type="OrthoDB" id="8961850at2759"/>
<sequence length="187" mass="20725">MMKLWTHPWNQTPCRMDAKIYKAVLICFLFAMSEVSWAQSQTPTDQTMSPTKPMIPTGNRTTTNVETAPKNLPDKTTSGHNTQNTSVSSTVSEARTTAVTRNATEPQTKPKSATVSPMGKTTATKKTVWDPKWDEPFTYDYQSLRYAGLIIASVLFVMGILVIGCGNVCRLPKCHKRSSNSYRVAQG</sequence>
<keyword evidence="7 8" id="KW-0472">Membrane</keyword>
<keyword evidence="10" id="KW-0732">Signal</keyword>
<evidence type="ECO:0000256" key="1">
    <source>
        <dbReference type="ARBA" id="ARBA00004167"/>
    </source>
</evidence>
<evidence type="ECO:0000256" key="10">
    <source>
        <dbReference type="SAM" id="SignalP"/>
    </source>
</evidence>
<dbReference type="Proteomes" id="UP000028760">
    <property type="component" value="Unassembled WGS sequence"/>
</dbReference>
<dbReference type="eggNOG" id="ENOG502SA05">
    <property type="taxonomic scope" value="Eukaryota"/>
</dbReference>
<keyword evidence="3 8" id="KW-0813">Transport</keyword>
<dbReference type="Ensembl" id="ENSPFOT00000004992.1">
    <property type="protein sequence ID" value="ENSPFOP00000004983.1"/>
    <property type="gene ID" value="ENSPFOG00000005117.1"/>
</dbReference>
<dbReference type="GO" id="GO:0043269">
    <property type="term" value="P:regulation of monoatomic ion transport"/>
    <property type="evidence" value="ECO:0007669"/>
    <property type="project" value="InterPro"/>
</dbReference>
<name>A0A087XGT0_POEFO</name>